<dbReference type="Proteomes" id="UP000003254">
    <property type="component" value="Unassembled WGS sequence"/>
</dbReference>
<reference evidence="3 4" key="1">
    <citation type="submission" date="2008-08" db="EMBL/GenBank/DDBJ databases">
        <title>Draft genome sequence of Ruminococcus lactaris ATCC 29176.</title>
        <authorList>
            <person name="Sudarsanam P."/>
            <person name="Ley R."/>
            <person name="Guruge J."/>
            <person name="Turnbaugh P.J."/>
            <person name="Mahowald M."/>
            <person name="Liep D."/>
            <person name="Gordon J."/>
        </authorList>
    </citation>
    <scope>NUCLEOTIDE SEQUENCE [LARGE SCALE GENOMIC DNA]</scope>
    <source>
        <strain evidence="3 4">ATCC 29176</strain>
    </source>
</reference>
<dbReference type="EMBL" id="ABOU02000048">
    <property type="protein sequence ID" value="EDY32085.1"/>
    <property type="molecule type" value="Genomic_DNA"/>
</dbReference>
<dbReference type="RefSeq" id="WP_005612510.1">
    <property type="nucleotide sequence ID" value="NZ_CP102292.1"/>
</dbReference>
<dbReference type="Pfam" id="PF04218">
    <property type="entry name" value="CENP-B_N"/>
    <property type="match status" value="1"/>
</dbReference>
<name>B5CRZ7_9FIRM</name>
<dbReference type="HOGENOM" id="CLU_2467140_0_0_9"/>
<protein>
    <recommendedName>
        <fullName evidence="2">HTH psq-type domain-containing protein</fullName>
    </recommendedName>
</protein>
<keyword evidence="1" id="KW-0175">Coiled coil</keyword>
<dbReference type="AlphaFoldDB" id="B5CRZ7"/>
<comment type="caution">
    <text evidence="3">The sequence shown here is derived from an EMBL/GenBank/DDBJ whole genome shotgun (WGS) entry which is preliminary data.</text>
</comment>
<dbReference type="InterPro" id="IPR007889">
    <property type="entry name" value="HTH_Psq"/>
</dbReference>
<feature type="coiled-coil region" evidence="1">
    <location>
        <begin position="45"/>
        <end position="72"/>
    </location>
</feature>
<evidence type="ECO:0000313" key="3">
    <source>
        <dbReference type="EMBL" id="EDY32085.1"/>
    </source>
</evidence>
<evidence type="ECO:0000259" key="2">
    <source>
        <dbReference type="Pfam" id="PF04218"/>
    </source>
</evidence>
<keyword evidence="4" id="KW-1185">Reference proteome</keyword>
<feature type="domain" description="HTH psq-type" evidence="2">
    <location>
        <begin position="4"/>
        <end position="47"/>
    </location>
</feature>
<dbReference type="SUPFAM" id="SSF46689">
    <property type="entry name" value="Homeodomain-like"/>
    <property type="match status" value="1"/>
</dbReference>
<dbReference type="Gene3D" id="1.10.10.60">
    <property type="entry name" value="Homeodomain-like"/>
    <property type="match status" value="1"/>
</dbReference>
<proteinExistence type="predicted"/>
<dbReference type="GO" id="GO:0003677">
    <property type="term" value="F:DNA binding"/>
    <property type="evidence" value="ECO:0007669"/>
    <property type="project" value="InterPro"/>
</dbReference>
<evidence type="ECO:0000313" key="4">
    <source>
        <dbReference type="Proteomes" id="UP000003254"/>
    </source>
</evidence>
<reference evidence="3 4" key="2">
    <citation type="submission" date="2008-08" db="EMBL/GenBank/DDBJ databases">
        <authorList>
            <person name="Fulton L."/>
            <person name="Clifton S."/>
            <person name="Fulton B."/>
            <person name="Xu J."/>
            <person name="Minx P."/>
            <person name="Pepin K.H."/>
            <person name="Johnson M."/>
            <person name="Bhonagiri V."/>
            <person name="Nash W.E."/>
            <person name="Mardis E.R."/>
            <person name="Wilson R.K."/>
        </authorList>
    </citation>
    <scope>NUCLEOTIDE SEQUENCE [LARGE SCALE GENOMIC DNA]</scope>
    <source>
        <strain evidence="3 4">ATCC 29176</strain>
    </source>
</reference>
<gene>
    <name evidence="3" type="ORF">RUMLAC_02248</name>
</gene>
<accession>B5CRZ7</accession>
<organism evidence="3 4">
    <name type="scientific">[Ruminococcus] lactaris ATCC 29176</name>
    <dbReference type="NCBI Taxonomy" id="471875"/>
    <lineage>
        <taxon>Bacteria</taxon>
        <taxon>Bacillati</taxon>
        <taxon>Bacillota</taxon>
        <taxon>Clostridia</taxon>
        <taxon>Lachnospirales</taxon>
        <taxon>Lachnospiraceae</taxon>
        <taxon>Mediterraneibacter</taxon>
    </lineage>
</organism>
<dbReference type="GeneID" id="77334022"/>
<dbReference type="InterPro" id="IPR009057">
    <property type="entry name" value="Homeodomain-like_sf"/>
</dbReference>
<sequence>MAKRALTEAQKNRIWQLSEEDGFSQSKIAPLYDVSQSTIHNVLKEKRHEAEIAELKNQMQNAMARGVQAAIEDGSVSPTNSPLYLEDK</sequence>
<evidence type="ECO:0000256" key="1">
    <source>
        <dbReference type="SAM" id="Coils"/>
    </source>
</evidence>